<evidence type="ECO:0000259" key="8">
    <source>
        <dbReference type="Pfam" id="PF20684"/>
    </source>
</evidence>
<evidence type="ECO:0000256" key="6">
    <source>
        <dbReference type="SAM" id="MobiDB-lite"/>
    </source>
</evidence>
<organism evidence="9 10">
    <name type="scientific">Aspergillus leporis</name>
    <dbReference type="NCBI Taxonomy" id="41062"/>
    <lineage>
        <taxon>Eukaryota</taxon>
        <taxon>Fungi</taxon>
        <taxon>Dikarya</taxon>
        <taxon>Ascomycota</taxon>
        <taxon>Pezizomycotina</taxon>
        <taxon>Eurotiomycetes</taxon>
        <taxon>Eurotiomycetidae</taxon>
        <taxon>Eurotiales</taxon>
        <taxon>Aspergillaceae</taxon>
        <taxon>Aspergillus</taxon>
        <taxon>Aspergillus subgen. Circumdati</taxon>
    </lineage>
</organism>
<feature type="transmembrane region" description="Helical" evidence="7">
    <location>
        <begin position="104"/>
        <end position="127"/>
    </location>
</feature>
<keyword evidence="10" id="KW-1185">Reference proteome</keyword>
<feature type="transmembrane region" description="Helical" evidence="7">
    <location>
        <begin position="139"/>
        <end position="172"/>
    </location>
</feature>
<dbReference type="Proteomes" id="UP000326565">
    <property type="component" value="Unassembled WGS sequence"/>
</dbReference>
<evidence type="ECO:0000256" key="7">
    <source>
        <dbReference type="SAM" id="Phobius"/>
    </source>
</evidence>
<feature type="transmembrane region" description="Helical" evidence="7">
    <location>
        <begin position="261"/>
        <end position="285"/>
    </location>
</feature>
<protein>
    <recommendedName>
        <fullName evidence="8">Rhodopsin domain-containing protein</fullName>
    </recommendedName>
</protein>
<dbReference type="InterPro" id="IPR052337">
    <property type="entry name" value="SAT4-like"/>
</dbReference>
<dbReference type="EMBL" id="ML732158">
    <property type="protein sequence ID" value="KAB8078404.1"/>
    <property type="molecule type" value="Genomic_DNA"/>
</dbReference>
<dbReference type="PANTHER" id="PTHR33048:SF129">
    <property type="entry name" value="INTEGRAL MEMBRANE PROTEIN-RELATED"/>
    <property type="match status" value="1"/>
</dbReference>
<evidence type="ECO:0000256" key="3">
    <source>
        <dbReference type="ARBA" id="ARBA00022989"/>
    </source>
</evidence>
<comment type="subcellular location">
    <subcellularLocation>
        <location evidence="1">Membrane</location>
        <topology evidence="1">Multi-pass membrane protein</topology>
    </subcellularLocation>
</comment>
<feature type="region of interest" description="Disordered" evidence="6">
    <location>
        <begin position="353"/>
        <end position="417"/>
    </location>
</feature>
<dbReference type="GO" id="GO:0016020">
    <property type="term" value="C:membrane"/>
    <property type="evidence" value="ECO:0007669"/>
    <property type="project" value="UniProtKB-SubCell"/>
</dbReference>
<evidence type="ECO:0000313" key="10">
    <source>
        <dbReference type="Proteomes" id="UP000326565"/>
    </source>
</evidence>
<sequence length="417" mass="46309">MKLPPANVLATWPTPNYTDPVTRGNSVLVVTIVLLSLAFAVTCLRLYTRFKITCSPGIDDLLIVIALAFAIAMCAVVCIATEQYGCNRHIWDVPLEWLSSASKFNLLFQILFSLASSITKLALLWFCKRLLGAGSKGLYSTYNIVLIGNMVLVALLCIIFLFVCIFQCSPIHAYWDFQPTYPHRCLNDGAVVFAASVVNILTDFLSTIIPMPLIWNLKLPARQRIAVMSIFSLGIVVNVAGTVRTVYVYKSMIASYDMTWLGWPVFLAASIEINLGLICASAPALRPLVAFFLPRLLQSTRQYASGYGQSRPQKLWSSARHSTKPSKGASHQYTDSQLERLEVYRTVEMESWIEPRNPSDPTGNLHNMPSNHARVTTPNHDFDLKHNGAVYTSPGSEASSASLTRETSSPFKDKHHI</sequence>
<keyword evidence="4 7" id="KW-0472">Membrane</keyword>
<comment type="similarity">
    <text evidence="5">Belongs to the SAT4 family.</text>
</comment>
<keyword evidence="2 7" id="KW-0812">Transmembrane</keyword>
<keyword evidence="3 7" id="KW-1133">Transmembrane helix</keyword>
<reference evidence="9 10" key="1">
    <citation type="submission" date="2019-04" db="EMBL/GenBank/DDBJ databases">
        <title>Friends and foes A comparative genomics study of 23 Aspergillus species from section Flavi.</title>
        <authorList>
            <consortium name="DOE Joint Genome Institute"/>
            <person name="Kjaerbolling I."/>
            <person name="Vesth T."/>
            <person name="Frisvad J.C."/>
            <person name="Nybo J.L."/>
            <person name="Theobald S."/>
            <person name="Kildgaard S."/>
            <person name="Isbrandt T."/>
            <person name="Kuo A."/>
            <person name="Sato A."/>
            <person name="Lyhne E.K."/>
            <person name="Kogle M.E."/>
            <person name="Wiebenga A."/>
            <person name="Kun R.S."/>
            <person name="Lubbers R.J."/>
            <person name="Makela M.R."/>
            <person name="Barry K."/>
            <person name="Chovatia M."/>
            <person name="Clum A."/>
            <person name="Daum C."/>
            <person name="Haridas S."/>
            <person name="He G."/>
            <person name="LaButti K."/>
            <person name="Lipzen A."/>
            <person name="Mondo S."/>
            <person name="Riley R."/>
            <person name="Salamov A."/>
            <person name="Simmons B.A."/>
            <person name="Magnuson J.K."/>
            <person name="Henrissat B."/>
            <person name="Mortensen U.H."/>
            <person name="Larsen T.O."/>
            <person name="Devries R.P."/>
            <person name="Grigoriev I.V."/>
            <person name="Machida M."/>
            <person name="Baker S.E."/>
            <person name="Andersen M.R."/>
        </authorList>
    </citation>
    <scope>NUCLEOTIDE SEQUENCE [LARGE SCALE GENOMIC DNA]</scope>
    <source>
        <strain evidence="9 10">CBS 151.66</strain>
    </source>
</reference>
<feature type="transmembrane region" description="Helical" evidence="7">
    <location>
        <begin position="192"/>
        <end position="213"/>
    </location>
</feature>
<feature type="transmembrane region" description="Helical" evidence="7">
    <location>
        <begin position="60"/>
        <end position="84"/>
    </location>
</feature>
<evidence type="ECO:0000256" key="1">
    <source>
        <dbReference type="ARBA" id="ARBA00004141"/>
    </source>
</evidence>
<evidence type="ECO:0000256" key="2">
    <source>
        <dbReference type="ARBA" id="ARBA00022692"/>
    </source>
</evidence>
<proteinExistence type="inferred from homology"/>
<accession>A0A5N5XFY3</accession>
<feature type="transmembrane region" description="Helical" evidence="7">
    <location>
        <begin position="27"/>
        <end position="48"/>
    </location>
</feature>
<feature type="transmembrane region" description="Helical" evidence="7">
    <location>
        <begin position="225"/>
        <end position="249"/>
    </location>
</feature>
<evidence type="ECO:0000256" key="5">
    <source>
        <dbReference type="ARBA" id="ARBA00038359"/>
    </source>
</evidence>
<dbReference type="InterPro" id="IPR049326">
    <property type="entry name" value="Rhodopsin_dom_fungi"/>
</dbReference>
<feature type="region of interest" description="Disordered" evidence="6">
    <location>
        <begin position="314"/>
        <end position="333"/>
    </location>
</feature>
<name>A0A5N5XFY3_9EURO</name>
<dbReference type="AlphaFoldDB" id="A0A5N5XFY3"/>
<feature type="compositionally biased region" description="Polar residues" evidence="6">
    <location>
        <begin position="393"/>
        <end position="410"/>
    </location>
</feature>
<evidence type="ECO:0000256" key="4">
    <source>
        <dbReference type="ARBA" id="ARBA00023136"/>
    </source>
</evidence>
<evidence type="ECO:0000313" key="9">
    <source>
        <dbReference type="EMBL" id="KAB8078404.1"/>
    </source>
</evidence>
<feature type="domain" description="Rhodopsin" evidence="8">
    <location>
        <begin position="44"/>
        <end position="290"/>
    </location>
</feature>
<feature type="compositionally biased region" description="Polar residues" evidence="6">
    <location>
        <begin position="359"/>
        <end position="379"/>
    </location>
</feature>
<dbReference type="Pfam" id="PF20684">
    <property type="entry name" value="Fung_rhodopsin"/>
    <property type="match status" value="1"/>
</dbReference>
<gene>
    <name evidence="9" type="ORF">BDV29DRAFT_166318</name>
</gene>
<dbReference type="PANTHER" id="PTHR33048">
    <property type="entry name" value="PTH11-LIKE INTEGRAL MEMBRANE PROTEIN (AFU_ORTHOLOGUE AFUA_5G11245)"/>
    <property type="match status" value="1"/>
</dbReference>
<dbReference type="OrthoDB" id="4525788at2759"/>